<evidence type="ECO:0000256" key="7">
    <source>
        <dbReference type="ARBA" id="ARBA00023277"/>
    </source>
</evidence>
<dbReference type="EMBL" id="LGSR01000028">
    <property type="protein sequence ID" value="KOS17064.1"/>
    <property type="molecule type" value="Genomic_DNA"/>
</dbReference>
<sequence length="790" mass="85765">MLYEKELCLNDSPSGVRQADNVTVFPAGITTGATFDKSLMYKRGVAIGRENRLKGVNVWLGPTVGPVGRKPKGGRNWEGFGVDPVLQAVGGRETIRGVQEQGVIATIKHFVGNEQEMYRMYNPVQKAYSSNIDDRTLHELYAWPFAEGIHVGVGAAMMAYNAVNGTACSQHPYLINGLLKDEMGFQGFVMTDWLAHMSGVASALAGLDMDMPGDTQIPFFGNSYWMYELTRSALNGSVPMDRLNEAATRIIAAWYQMGQDQGFPHTNFDTNSKEAFNPLYPAAWPASPSGITNEFVRAQADHDVIARQIAQEGITLLKNQGNVLPLSKGQPLKVFGTDAQQNPDGLNSCRDRNCNKGTLGEGWGSGTVDYMYMDDPISAIKADSQNVVYYNTDTFPSNSIPKPTDQDIAVVFVNSDSGENTYTVEGNHGDRDASGLYLWHGGDELIQKAAANYKTVIVVIHTVGPIILEKWHDLPSVKAILVAHLPGQEAGRSLTNVLFGRTSPCGHLPYSITKKETDLPSSVTTLIDSEAFLAQAQDSFTEGLYIDYRYLNKQGIKPRYAFGHGLSYTTFAFSNVSIAKGVQMSPFPPSAVPRGSSSLNYSQAIPDAQQAVLPAGLRPILRYIYSHLSRSDADAAIRDGQTKTYPYPPGYSTQQKPGARAGGGEGGNPVLWDVAYTVTLTVTNTGATYPGKVAVQAYLQFPTAPGSPETPVIQLRDFEKTRELAPGESTTVTLTLTRKDLSVWDVGAQDWRIPAVDGAYKVWLGRASDALFTVCDADTLSCRSGAAPPV</sequence>
<dbReference type="Gene3D" id="3.20.20.300">
    <property type="entry name" value="Glycoside hydrolase, family 3, N-terminal domain"/>
    <property type="match status" value="1"/>
</dbReference>
<dbReference type="OrthoDB" id="416222at2759"/>
<keyword evidence="4 10" id="KW-0378">Hydrolase</keyword>
<evidence type="ECO:0000256" key="3">
    <source>
        <dbReference type="ARBA" id="ARBA00005336"/>
    </source>
</evidence>
<evidence type="ECO:0000256" key="1">
    <source>
        <dbReference type="ARBA" id="ARBA00000448"/>
    </source>
</evidence>
<dbReference type="Pfam" id="PF14310">
    <property type="entry name" value="Fn3-like"/>
    <property type="match status" value="1"/>
</dbReference>
<evidence type="ECO:0000256" key="4">
    <source>
        <dbReference type="ARBA" id="ARBA00022801"/>
    </source>
</evidence>
<gene>
    <name evidence="13" type="ORF">ESCO_005887</name>
</gene>
<evidence type="ECO:0000256" key="6">
    <source>
        <dbReference type="ARBA" id="ARBA00023180"/>
    </source>
</evidence>
<dbReference type="Gene3D" id="3.40.50.1700">
    <property type="entry name" value="Glycoside hydrolase family 3 C-terminal domain"/>
    <property type="match status" value="1"/>
</dbReference>
<evidence type="ECO:0000313" key="14">
    <source>
        <dbReference type="Proteomes" id="UP000053831"/>
    </source>
</evidence>
<dbReference type="InterPro" id="IPR036881">
    <property type="entry name" value="Glyco_hydro_3_C_sf"/>
</dbReference>
<dbReference type="FunFam" id="3.20.20.300:FF:000002">
    <property type="entry name" value="Probable beta-glucosidase"/>
    <property type="match status" value="1"/>
</dbReference>
<comment type="similarity">
    <text evidence="3 10">Belongs to the glycosyl hydrolase 3 family.</text>
</comment>
<dbReference type="InterPro" id="IPR001764">
    <property type="entry name" value="Glyco_hydro_3_N"/>
</dbReference>
<dbReference type="GO" id="GO:0008422">
    <property type="term" value="F:beta-glucosidase activity"/>
    <property type="evidence" value="ECO:0007669"/>
    <property type="project" value="UniProtKB-EC"/>
</dbReference>
<dbReference type="PANTHER" id="PTHR42715:SF2">
    <property type="entry name" value="BETA-GLUCOSIDASE F-RELATED"/>
    <property type="match status" value="1"/>
</dbReference>
<keyword evidence="5" id="KW-0136">Cellulose degradation</keyword>
<dbReference type="PRINTS" id="PR00133">
    <property type="entry name" value="GLHYDRLASE3"/>
</dbReference>
<comment type="catalytic activity">
    <reaction evidence="1 10">
        <text>Hydrolysis of terminal, non-reducing beta-D-glucosyl residues with release of beta-D-glucose.</text>
        <dbReference type="EC" id="3.2.1.21"/>
    </reaction>
</comment>
<evidence type="ECO:0000256" key="11">
    <source>
        <dbReference type="SAM" id="MobiDB-lite"/>
    </source>
</evidence>
<dbReference type="Pfam" id="PF01915">
    <property type="entry name" value="Glyco_hydro_3_C"/>
    <property type="match status" value="1"/>
</dbReference>
<evidence type="ECO:0000256" key="8">
    <source>
        <dbReference type="ARBA" id="ARBA00023295"/>
    </source>
</evidence>
<comment type="caution">
    <text evidence="13">The sequence shown here is derived from an EMBL/GenBank/DDBJ whole genome shotgun (WGS) entry which is preliminary data.</text>
</comment>
<dbReference type="Pfam" id="PF00933">
    <property type="entry name" value="Glyco_hydro_3"/>
    <property type="match status" value="1"/>
</dbReference>
<keyword evidence="9 10" id="KW-0624">Polysaccharide degradation</keyword>
<keyword evidence="6" id="KW-0325">Glycoprotein</keyword>
<keyword evidence="8 10" id="KW-0326">Glycosidase</keyword>
<comment type="pathway">
    <text evidence="2 10">Glycan metabolism; cellulose degradation.</text>
</comment>
<proteinExistence type="inferred from homology"/>
<evidence type="ECO:0000256" key="10">
    <source>
        <dbReference type="RuleBase" id="RU361161"/>
    </source>
</evidence>
<dbReference type="InterPro" id="IPR036962">
    <property type="entry name" value="Glyco_hydro_3_N_sf"/>
</dbReference>
<dbReference type="SMART" id="SM01217">
    <property type="entry name" value="Fn3_like"/>
    <property type="match status" value="1"/>
</dbReference>
<organism evidence="13 14">
    <name type="scientific">Escovopsis weberi</name>
    <dbReference type="NCBI Taxonomy" id="150374"/>
    <lineage>
        <taxon>Eukaryota</taxon>
        <taxon>Fungi</taxon>
        <taxon>Dikarya</taxon>
        <taxon>Ascomycota</taxon>
        <taxon>Pezizomycotina</taxon>
        <taxon>Sordariomycetes</taxon>
        <taxon>Hypocreomycetidae</taxon>
        <taxon>Hypocreales</taxon>
        <taxon>Hypocreaceae</taxon>
        <taxon>Escovopsis</taxon>
    </lineage>
</organism>
<dbReference type="EC" id="3.2.1.21" evidence="10"/>
<dbReference type="GO" id="GO:0030245">
    <property type="term" value="P:cellulose catabolic process"/>
    <property type="evidence" value="ECO:0007669"/>
    <property type="project" value="UniProtKB-UniPathway"/>
</dbReference>
<keyword evidence="7 10" id="KW-0119">Carbohydrate metabolism</keyword>
<dbReference type="InterPro" id="IPR002772">
    <property type="entry name" value="Glyco_hydro_3_C"/>
</dbReference>
<evidence type="ECO:0000256" key="9">
    <source>
        <dbReference type="ARBA" id="ARBA00023326"/>
    </source>
</evidence>
<dbReference type="InterPro" id="IPR013783">
    <property type="entry name" value="Ig-like_fold"/>
</dbReference>
<keyword evidence="14" id="KW-1185">Reference proteome</keyword>
<reference evidence="13 14" key="1">
    <citation type="submission" date="2015-07" db="EMBL/GenBank/DDBJ databases">
        <title>The genome of the fungus Escovopsis weberi, a specialized disease agent of ant agriculture.</title>
        <authorList>
            <person name="de Man T.J."/>
            <person name="Stajich J.E."/>
            <person name="Kubicek C.P."/>
            <person name="Chenthamara K."/>
            <person name="Atanasova L."/>
            <person name="Druzhinina I.S."/>
            <person name="Birnbaum S."/>
            <person name="Barribeau S.M."/>
            <person name="Teiling C."/>
            <person name="Suen G."/>
            <person name="Currie C."/>
            <person name="Gerardo N.M."/>
        </authorList>
    </citation>
    <scope>NUCLEOTIDE SEQUENCE [LARGE SCALE GENOMIC DNA]</scope>
</reference>
<name>A0A0M8MYP6_ESCWE</name>
<evidence type="ECO:0000256" key="5">
    <source>
        <dbReference type="ARBA" id="ARBA00023001"/>
    </source>
</evidence>
<dbReference type="InterPro" id="IPR050288">
    <property type="entry name" value="Cellulose_deg_GH3"/>
</dbReference>
<dbReference type="Gene3D" id="2.60.40.10">
    <property type="entry name" value="Immunoglobulins"/>
    <property type="match status" value="1"/>
</dbReference>
<dbReference type="Proteomes" id="UP000053831">
    <property type="component" value="Unassembled WGS sequence"/>
</dbReference>
<dbReference type="SUPFAM" id="SSF51445">
    <property type="entry name" value="(Trans)glycosidases"/>
    <property type="match status" value="1"/>
</dbReference>
<dbReference type="AlphaFoldDB" id="A0A0M8MYP6"/>
<dbReference type="SUPFAM" id="SSF52279">
    <property type="entry name" value="Beta-D-glucan exohydrolase, C-terminal domain"/>
    <property type="match status" value="1"/>
</dbReference>
<accession>A0A0M8MYP6</accession>
<dbReference type="InterPro" id="IPR026891">
    <property type="entry name" value="Fn3-like"/>
</dbReference>
<dbReference type="STRING" id="150374.A0A0M8MYP6"/>
<dbReference type="InterPro" id="IPR017853">
    <property type="entry name" value="GH"/>
</dbReference>
<evidence type="ECO:0000259" key="12">
    <source>
        <dbReference type="SMART" id="SM01217"/>
    </source>
</evidence>
<evidence type="ECO:0000313" key="13">
    <source>
        <dbReference type="EMBL" id="KOS17064.1"/>
    </source>
</evidence>
<dbReference type="FunFam" id="3.40.50.1700:FF:000003">
    <property type="entry name" value="Probable beta-glucosidase"/>
    <property type="match status" value="1"/>
</dbReference>
<feature type="region of interest" description="Disordered" evidence="11">
    <location>
        <begin position="640"/>
        <end position="664"/>
    </location>
</feature>
<evidence type="ECO:0000256" key="2">
    <source>
        <dbReference type="ARBA" id="ARBA00004987"/>
    </source>
</evidence>
<feature type="domain" description="Fibronectin type III-like" evidence="12">
    <location>
        <begin position="693"/>
        <end position="768"/>
    </location>
</feature>
<dbReference type="InterPro" id="IPR019800">
    <property type="entry name" value="Glyco_hydro_3_AS"/>
</dbReference>
<protein>
    <recommendedName>
        <fullName evidence="10">beta-glucosidase</fullName>
        <ecNumber evidence="10">3.2.1.21</ecNumber>
    </recommendedName>
</protein>
<dbReference type="PROSITE" id="PS00775">
    <property type="entry name" value="GLYCOSYL_HYDROL_F3"/>
    <property type="match status" value="1"/>
</dbReference>
<dbReference type="PANTHER" id="PTHR42715">
    <property type="entry name" value="BETA-GLUCOSIDASE"/>
    <property type="match status" value="1"/>
</dbReference>
<dbReference type="UniPathway" id="UPA00696"/>